<dbReference type="SMART" id="SM00470">
    <property type="entry name" value="ParB"/>
    <property type="match status" value="1"/>
</dbReference>
<comment type="caution">
    <text evidence="3">The sequence shown here is derived from an EMBL/GenBank/DDBJ whole genome shotgun (WGS) entry which is preliminary data.</text>
</comment>
<proteinExistence type="predicted"/>
<dbReference type="Pfam" id="PF02195">
    <property type="entry name" value="ParB_N"/>
    <property type="match status" value="1"/>
</dbReference>
<dbReference type="InterPro" id="IPR041468">
    <property type="entry name" value="HTH_ParB/Spo0J"/>
</dbReference>
<dbReference type="GO" id="GO:0005694">
    <property type="term" value="C:chromosome"/>
    <property type="evidence" value="ECO:0007669"/>
    <property type="project" value="TreeGrafter"/>
</dbReference>
<dbReference type="Pfam" id="PF17762">
    <property type="entry name" value="HTH_ParB"/>
    <property type="match status" value="1"/>
</dbReference>
<dbReference type="AlphaFoldDB" id="X1FY07"/>
<dbReference type="InterPro" id="IPR004437">
    <property type="entry name" value="ParB/RepB/Spo0J"/>
</dbReference>
<dbReference type="InterPro" id="IPR050336">
    <property type="entry name" value="Chromosome_partition/occlusion"/>
</dbReference>
<dbReference type="GO" id="GO:0007059">
    <property type="term" value="P:chromosome segregation"/>
    <property type="evidence" value="ECO:0007669"/>
    <property type="project" value="UniProtKB-KW"/>
</dbReference>
<dbReference type="Gene3D" id="1.10.10.2830">
    <property type="match status" value="1"/>
</dbReference>
<accession>X1FY07</accession>
<name>X1FY07_9ZZZZ</name>
<protein>
    <recommendedName>
        <fullName evidence="2">ParB-like N-terminal domain-containing protein</fullName>
    </recommendedName>
</protein>
<dbReference type="GO" id="GO:0003677">
    <property type="term" value="F:DNA binding"/>
    <property type="evidence" value="ECO:0007669"/>
    <property type="project" value="InterPro"/>
</dbReference>
<dbReference type="InterPro" id="IPR036086">
    <property type="entry name" value="ParB/Sulfiredoxin_sf"/>
</dbReference>
<evidence type="ECO:0000256" key="1">
    <source>
        <dbReference type="ARBA" id="ARBA00022829"/>
    </source>
</evidence>
<dbReference type="SUPFAM" id="SSF110849">
    <property type="entry name" value="ParB/Sulfiredoxin"/>
    <property type="match status" value="1"/>
</dbReference>
<gene>
    <name evidence="3" type="ORF">S03H2_05370</name>
</gene>
<dbReference type="InterPro" id="IPR003115">
    <property type="entry name" value="ParB_N"/>
</dbReference>
<dbReference type="PANTHER" id="PTHR33375">
    <property type="entry name" value="CHROMOSOME-PARTITIONING PROTEIN PARB-RELATED"/>
    <property type="match status" value="1"/>
</dbReference>
<sequence>MKVKNIRVDHVFVSEFNCRKNLDDLDIENLANSIKKYGLFQNIVVFKKGKNLYELIIGQRRLLAFKFLRRKTIPAKILEEVDDLDALAISLQEDIHKVGLTPLDKARSFRTLYKLLGEDVSRVAAKVAKSIQTVRNYLKMLKIEGSVQKKIDQGRIKLPVRTLVQVPDLPKDKQEIVAEHIQNYPGEVQRTIMRELKANPAKLKIIEQKELMANFIRKVITFRLPRLQDVSRRFFDDLREIEHIQNYPGEVQRTIMRELKANPAKLKIIEQKELMANFIRKVIIFRWPLSMRFAISSLKTLLAIGSPTSVSLFNNGNAKFRWINLVS</sequence>
<dbReference type="Gene3D" id="3.90.1530.30">
    <property type="match status" value="1"/>
</dbReference>
<reference evidence="3" key="1">
    <citation type="journal article" date="2014" name="Front. Microbiol.">
        <title>High frequency of phylogenetically diverse reductive dehalogenase-homologous genes in deep subseafloor sedimentary metagenomes.</title>
        <authorList>
            <person name="Kawai M."/>
            <person name="Futagami T."/>
            <person name="Toyoda A."/>
            <person name="Takaki Y."/>
            <person name="Nishi S."/>
            <person name="Hori S."/>
            <person name="Arai W."/>
            <person name="Tsubouchi T."/>
            <person name="Morono Y."/>
            <person name="Uchiyama I."/>
            <person name="Ito T."/>
            <person name="Fujiyama A."/>
            <person name="Inagaki F."/>
            <person name="Takami H."/>
        </authorList>
    </citation>
    <scope>NUCLEOTIDE SEQUENCE</scope>
    <source>
        <strain evidence="3">Expedition CK06-06</strain>
    </source>
</reference>
<evidence type="ECO:0000259" key="2">
    <source>
        <dbReference type="SMART" id="SM00470"/>
    </source>
</evidence>
<organism evidence="3">
    <name type="scientific">marine sediment metagenome</name>
    <dbReference type="NCBI Taxonomy" id="412755"/>
    <lineage>
        <taxon>unclassified sequences</taxon>
        <taxon>metagenomes</taxon>
        <taxon>ecological metagenomes</taxon>
    </lineage>
</organism>
<dbReference type="PANTHER" id="PTHR33375:SF1">
    <property type="entry name" value="CHROMOSOME-PARTITIONING PROTEIN PARB-RELATED"/>
    <property type="match status" value="1"/>
</dbReference>
<evidence type="ECO:0000313" key="3">
    <source>
        <dbReference type="EMBL" id="GAH25653.1"/>
    </source>
</evidence>
<dbReference type="NCBIfam" id="TIGR00180">
    <property type="entry name" value="parB_part"/>
    <property type="match status" value="1"/>
</dbReference>
<dbReference type="EMBL" id="BARU01002234">
    <property type="protein sequence ID" value="GAH25653.1"/>
    <property type="molecule type" value="Genomic_DNA"/>
</dbReference>
<keyword evidence="1" id="KW-0159">Chromosome partition</keyword>
<feature type="domain" description="ParB-like N-terminal" evidence="2">
    <location>
        <begin position="4"/>
        <end position="95"/>
    </location>
</feature>